<dbReference type="Gene3D" id="3.40.50.620">
    <property type="entry name" value="HUPs"/>
    <property type="match status" value="1"/>
</dbReference>
<organism evidence="4 5">
    <name type="scientific">Blautia wexlerae</name>
    <dbReference type="NCBI Taxonomy" id="418240"/>
    <lineage>
        <taxon>Bacteria</taxon>
        <taxon>Bacillati</taxon>
        <taxon>Bacillota</taxon>
        <taxon>Clostridia</taxon>
        <taxon>Lachnospirales</taxon>
        <taxon>Lachnospiraceae</taxon>
        <taxon>Blautia</taxon>
    </lineage>
</organism>
<comment type="caution">
    <text evidence="4">The sequence shown here is derived from an EMBL/GenBank/DDBJ whole genome shotgun (WGS) entry which is preliminary data.</text>
</comment>
<keyword evidence="1 4" id="KW-0808">Transferase</keyword>
<feature type="domain" description="Cytidyltransferase-like" evidence="3">
    <location>
        <begin position="8"/>
        <end position="145"/>
    </location>
</feature>
<protein>
    <submittedName>
        <fullName evidence="4">Adenylyltransferase/cytidyltransferase family protein</fullName>
    </submittedName>
</protein>
<keyword evidence="2 4" id="KW-0548">Nucleotidyltransferase</keyword>
<dbReference type="AlphaFoldDB" id="A0A6L8SYK2"/>
<proteinExistence type="predicted"/>
<evidence type="ECO:0000259" key="3">
    <source>
        <dbReference type="Pfam" id="PF01467"/>
    </source>
</evidence>
<evidence type="ECO:0000256" key="2">
    <source>
        <dbReference type="ARBA" id="ARBA00022695"/>
    </source>
</evidence>
<dbReference type="Pfam" id="PF01467">
    <property type="entry name" value="CTP_transf_like"/>
    <property type="match status" value="1"/>
</dbReference>
<dbReference type="NCBIfam" id="TIGR00125">
    <property type="entry name" value="cyt_tran_rel"/>
    <property type="match status" value="1"/>
</dbReference>
<dbReference type="Proteomes" id="UP000477285">
    <property type="component" value="Unassembled WGS sequence"/>
</dbReference>
<dbReference type="PANTHER" id="PTHR21342:SF0">
    <property type="entry name" value="BIFUNCTIONAL NMN ADENYLYLTRANSFERASE_NUDIX HYDROLASE"/>
    <property type="match status" value="1"/>
</dbReference>
<name>A0A6L8SYK2_9FIRM</name>
<evidence type="ECO:0000313" key="4">
    <source>
        <dbReference type="EMBL" id="MZL32236.1"/>
    </source>
</evidence>
<evidence type="ECO:0000313" key="5">
    <source>
        <dbReference type="Proteomes" id="UP000477285"/>
    </source>
</evidence>
<dbReference type="EMBL" id="WWVQ01000005">
    <property type="protein sequence ID" value="MZL32236.1"/>
    <property type="molecule type" value="Genomic_DNA"/>
</dbReference>
<reference evidence="4 5" key="1">
    <citation type="journal article" date="2019" name="Nat. Med.">
        <title>A library of human gut bacterial isolates paired with longitudinal multiomics data enables mechanistic microbiome research.</title>
        <authorList>
            <person name="Poyet M."/>
            <person name="Groussin M."/>
            <person name="Gibbons S.M."/>
            <person name="Avila-Pacheco J."/>
            <person name="Jiang X."/>
            <person name="Kearney S.M."/>
            <person name="Perrotta A.R."/>
            <person name="Berdy B."/>
            <person name="Zhao S."/>
            <person name="Lieberman T.D."/>
            <person name="Swanson P.K."/>
            <person name="Smith M."/>
            <person name="Roesemann S."/>
            <person name="Alexander J.E."/>
            <person name="Rich S.A."/>
            <person name="Livny J."/>
            <person name="Vlamakis H."/>
            <person name="Clish C."/>
            <person name="Bullock K."/>
            <person name="Deik A."/>
            <person name="Scott J."/>
            <person name="Pierce K.A."/>
            <person name="Xavier R.J."/>
            <person name="Alm E.J."/>
        </authorList>
    </citation>
    <scope>NUCLEOTIDE SEQUENCE [LARGE SCALE GENOMIC DNA]</scope>
    <source>
        <strain evidence="4 5">BIOML-A1</strain>
    </source>
</reference>
<dbReference type="RefSeq" id="WP_161233360.1">
    <property type="nucleotide sequence ID" value="NZ_WWVI01000022.1"/>
</dbReference>
<sequence length="182" mass="21361">MKPYDVGLVCGRFQTFHKGHEKLIDTGLLLCDRMLILVGSAQECGTERNPLNVNTRIKMIREVYGDDSNIMIYALSDLTDENDITPDWGRYLLQNVDRYIYKNPDVMIYGNDDSRSGWFDKKDLKNTTELIINREELPISGTMLRALMIQDKRREWMTFVNPKLHKMYDEIRSELMESIKEN</sequence>
<dbReference type="InterPro" id="IPR014729">
    <property type="entry name" value="Rossmann-like_a/b/a_fold"/>
</dbReference>
<dbReference type="InterPro" id="IPR004821">
    <property type="entry name" value="Cyt_trans-like"/>
</dbReference>
<dbReference type="GO" id="GO:0016779">
    <property type="term" value="F:nucleotidyltransferase activity"/>
    <property type="evidence" value="ECO:0007669"/>
    <property type="project" value="UniProtKB-KW"/>
</dbReference>
<dbReference type="PANTHER" id="PTHR21342">
    <property type="entry name" value="PHOSPHOPANTETHEINE ADENYLYLTRANSFERASE"/>
    <property type="match status" value="1"/>
</dbReference>
<dbReference type="SUPFAM" id="SSF52374">
    <property type="entry name" value="Nucleotidylyl transferase"/>
    <property type="match status" value="1"/>
</dbReference>
<accession>A0A6L8SYK2</accession>
<gene>
    <name evidence="4" type="ORF">GT728_03250</name>
</gene>
<evidence type="ECO:0000256" key="1">
    <source>
        <dbReference type="ARBA" id="ARBA00022679"/>
    </source>
</evidence>